<dbReference type="EMBL" id="VXAB01004664">
    <property type="protein sequence ID" value="NXJ07738.1"/>
    <property type="molecule type" value="Genomic_DNA"/>
</dbReference>
<comment type="caution">
    <text evidence="3">The sequence shown here is derived from an EMBL/GenBank/DDBJ whole genome shotgun (WGS) entry which is preliminary data.</text>
</comment>
<dbReference type="Proteomes" id="UP000522663">
    <property type="component" value="Unassembled WGS sequence"/>
</dbReference>
<evidence type="ECO:0000259" key="2">
    <source>
        <dbReference type="PROSITE" id="PS50835"/>
    </source>
</evidence>
<dbReference type="Pfam" id="PF07686">
    <property type="entry name" value="V-set"/>
    <property type="match status" value="1"/>
</dbReference>
<dbReference type="InterPro" id="IPR036179">
    <property type="entry name" value="Ig-like_dom_sf"/>
</dbReference>
<dbReference type="SMART" id="SM00406">
    <property type="entry name" value="IGv"/>
    <property type="match status" value="1"/>
</dbReference>
<keyword evidence="1" id="KW-0812">Transmembrane</keyword>
<proteinExistence type="predicted"/>
<dbReference type="GO" id="GO:0042130">
    <property type="term" value="P:negative regulation of T cell proliferation"/>
    <property type="evidence" value="ECO:0007669"/>
    <property type="project" value="InterPro"/>
</dbReference>
<dbReference type="GO" id="GO:0045957">
    <property type="term" value="P:negative regulation of complement activation, alternative pathway"/>
    <property type="evidence" value="ECO:0007669"/>
    <property type="project" value="TreeGrafter"/>
</dbReference>
<dbReference type="InterPro" id="IPR013783">
    <property type="entry name" value="Ig-like_fold"/>
</dbReference>
<feature type="non-terminal residue" evidence="3">
    <location>
        <position position="189"/>
    </location>
</feature>
<dbReference type="PANTHER" id="PTHR15466">
    <property type="entry name" value="V-SET AND IMMUNOGLOBULIN DOMAIN CONTAINING 4"/>
    <property type="match status" value="1"/>
</dbReference>
<sequence length="189" mass="20867">LVSSLQLFPAALLDLSGATQIKGEWMGSTTLPCTYTPSEGFIQKTLTWSMERDFTTSTIFRRDDSGDHVLLSRFRERVSVPKHKPGDASLQITDLQIPDSGHYTCQIVWRSENYSLITKEVTTTVKVIKAHSCSPSTQQEALAVTNTPTQSQMGSQRTHLYLVILIAVLGGAVVFLVIFAVACARKPKH</sequence>
<dbReference type="GO" id="GO:0043031">
    <property type="term" value="P:negative regulation of macrophage activation"/>
    <property type="evidence" value="ECO:0007669"/>
    <property type="project" value="InterPro"/>
</dbReference>
<keyword evidence="4" id="KW-1185">Reference proteome</keyword>
<evidence type="ECO:0000313" key="4">
    <source>
        <dbReference type="Proteomes" id="UP000522663"/>
    </source>
</evidence>
<dbReference type="Gene3D" id="2.60.40.10">
    <property type="entry name" value="Immunoglobulins"/>
    <property type="match status" value="1"/>
</dbReference>
<evidence type="ECO:0000313" key="3">
    <source>
        <dbReference type="EMBL" id="NXJ07738.1"/>
    </source>
</evidence>
<accession>A0A7K9YDC2</accession>
<reference evidence="3 4" key="1">
    <citation type="submission" date="2019-09" db="EMBL/GenBank/DDBJ databases">
        <title>Bird 10,000 Genomes (B10K) Project - Family phase.</title>
        <authorList>
            <person name="Zhang G."/>
        </authorList>
    </citation>
    <scope>NUCLEOTIDE SEQUENCE [LARGE SCALE GENOMIC DNA]</scope>
    <source>
        <strain evidence="3">B10K-DU-001-53</strain>
        <tissue evidence="3">Muscle</tissue>
    </source>
</reference>
<dbReference type="GO" id="GO:0001851">
    <property type="term" value="F:complement component C3b binding"/>
    <property type="evidence" value="ECO:0007669"/>
    <property type="project" value="TreeGrafter"/>
</dbReference>
<keyword evidence="1" id="KW-1133">Transmembrane helix</keyword>
<dbReference type="GO" id="GO:0032703">
    <property type="term" value="P:negative regulation of interleukin-2 production"/>
    <property type="evidence" value="ECO:0007669"/>
    <property type="project" value="InterPro"/>
</dbReference>
<gene>
    <name evidence="3" type="primary">Vsig4</name>
    <name evidence="3" type="ORF">ODOGUJ_R01858</name>
</gene>
<protein>
    <submittedName>
        <fullName evidence="3">VSIG4 protein</fullName>
    </submittedName>
</protein>
<name>A0A7K9YDC2_9GALL</name>
<feature type="transmembrane region" description="Helical" evidence="1">
    <location>
        <begin position="160"/>
        <end position="184"/>
    </location>
</feature>
<dbReference type="InterPro" id="IPR007110">
    <property type="entry name" value="Ig-like_dom"/>
</dbReference>
<keyword evidence="1" id="KW-0472">Membrane</keyword>
<dbReference type="InterPro" id="IPR039939">
    <property type="entry name" value="VSIG4"/>
</dbReference>
<organism evidence="3 4">
    <name type="scientific">Odontophorus gujanensis</name>
    <name type="common">marbled wood quail</name>
    <dbReference type="NCBI Taxonomy" id="886794"/>
    <lineage>
        <taxon>Eukaryota</taxon>
        <taxon>Metazoa</taxon>
        <taxon>Chordata</taxon>
        <taxon>Craniata</taxon>
        <taxon>Vertebrata</taxon>
        <taxon>Euteleostomi</taxon>
        <taxon>Archelosauria</taxon>
        <taxon>Archosauria</taxon>
        <taxon>Dinosauria</taxon>
        <taxon>Saurischia</taxon>
        <taxon>Theropoda</taxon>
        <taxon>Coelurosauria</taxon>
        <taxon>Aves</taxon>
        <taxon>Neognathae</taxon>
        <taxon>Galloanserae</taxon>
        <taxon>Galliformes</taxon>
        <taxon>Odontophoridae</taxon>
        <taxon>Odontophorus</taxon>
    </lineage>
</organism>
<dbReference type="PANTHER" id="PTHR15466:SF2">
    <property type="entry name" value="V-SET AND IMMUNOGLOBULIN DOMAIN-CONTAINING PROTEIN 4"/>
    <property type="match status" value="1"/>
</dbReference>
<dbReference type="SUPFAM" id="SSF48726">
    <property type="entry name" value="Immunoglobulin"/>
    <property type="match status" value="1"/>
</dbReference>
<dbReference type="InterPro" id="IPR013106">
    <property type="entry name" value="Ig_V-set"/>
</dbReference>
<dbReference type="PROSITE" id="PS50835">
    <property type="entry name" value="IG_LIKE"/>
    <property type="match status" value="1"/>
</dbReference>
<feature type="domain" description="Ig-like" evidence="2">
    <location>
        <begin position="9"/>
        <end position="122"/>
    </location>
</feature>
<evidence type="ECO:0000256" key="1">
    <source>
        <dbReference type="SAM" id="Phobius"/>
    </source>
</evidence>
<dbReference type="AlphaFoldDB" id="A0A7K9YDC2"/>
<dbReference type="OrthoDB" id="9448246at2759"/>
<feature type="non-terminal residue" evidence="3">
    <location>
        <position position="1"/>
    </location>
</feature>